<organism evidence="3 4">
    <name type="scientific">Terriglobus albidus</name>
    <dbReference type="NCBI Taxonomy" id="1592106"/>
    <lineage>
        <taxon>Bacteria</taxon>
        <taxon>Pseudomonadati</taxon>
        <taxon>Acidobacteriota</taxon>
        <taxon>Terriglobia</taxon>
        <taxon>Terriglobales</taxon>
        <taxon>Acidobacteriaceae</taxon>
        <taxon>Terriglobus</taxon>
    </lineage>
</organism>
<dbReference type="AlphaFoldDB" id="A0A5B9EC34"/>
<dbReference type="InterPro" id="IPR028994">
    <property type="entry name" value="Integrin_alpha_N"/>
</dbReference>
<reference evidence="3 4" key="1">
    <citation type="submission" date="2019-08" db="EMBL/GenBank/DDBJ databases">
        <title>Complete genome sequence of Terriglobus albidus strain ORNL.</title>
        <authorList>
            <person name="Podar M."/>
        </authorList>
    </citation>
    <scope>NUCLEOTIDE SEQUENCE [LARGE SCALE GENOMIC DNA]</scope>
    <source>
        <strain evidence="3 4">ORNL</strain>
    </source>
</reference>
<dbReference type="Proteomes" id="UP000321820">
    <property type="component" value="Chromosome"/>
</dbReference>
<dbReference type="SUPFAM" id="SSF69318">
    <property type="entry name" value="Integrin alpha N-terminal domain"/>
    <property type="match status" value="1"/>
</dbReference>
<proteinExistence type="predicted"/>
<dbReference type="PANTHER" id="PTHR44103">
    <property type="entry name" value="PROPROTEIN CONVERTASE P"/>
    <property type="match status" value="1"/>
</dbReference>
<evidence type="ECO:0000256" key="2">
    <source>
        <dbReference type="SAM" id="SignalP"/>
    </source>
</evidence>
<feature type="signal peptide" evidence="2">
    <location>
        <begin position="1"/>
        <end position="19"/>
    </location>
</feature>
<gene>
    <name evidence="3" type="ORF">FTW19_18155</name>
</gene>
<evidence type="ECO:0000256" key="1">
    <source>
        <dbReference type="ARBA" id="ARBA00022729"/>
    </source>
</evidence>
<keyword evidence="1 2" id="KW-0732">Signal</keyword>
<feature type="chain" id="PRO_5022774351" evidence="2">
    <location>
        <begin position="20"/>
        <end position="408"/>
    </location>
</feature>
<dbReference type="OrthoDB" id="9816589at2"/>
<dbReference type="Pfam" id="PF13517">
    <property type="entry name" value="FG-GAP_3"/>
    <property type="match status" value="2"/>
</dbReference>
<dbReference type="Gene3D" id="2.130.10.130">
    <property type="entry name" value="Integrin alpha, N-terminal"/>
    <property type="match status" value="2"/>
</dbReference>
<sequence length="408" mass="44734">MKKLLCVLGMAAMVAVAHAASRPADIAFRTTMIDPGYGETVAVADLNKDGKLDIVAGESWYEGPRWVKHPLRQIDYSSGYIDNFSDQVMDVDGDGWPDVIQCSYFAHNIVWLKNPGKAGGAWKVTEIDNSGPTEFAFLVDLNNDGKAEELLPEFDRENVPAAWFELKDHKWVKHTVSHQSYGHGIGAGDLNGDGRTDILTPRGWLEASADINSSAEWTFHANDWGAKPILPAGMRQDASVVPVNNGRISMSQLHLIDVNGDGRKDIVAGMAHDYGFAWYEQNADGTWTQHIIDASWSQAHEVVPVDLNGDGQIDFVAGKRYFAHNGNDPGERDPVGIYWYEWRKLPGMQANARNGGVEWIRHIVDYGGRMGAGVQTVVVDIDGDGDLDIISAGKSGLFLAENLTKSAK</sequence>
<accession>A0A5B9EC34</accession>
<dbReference type="InterPro" id="IPR013517">
    <property type="entry name" value="FG-GAP"/>
</dbReference>
<dbReference type="KEGG" id="talb:FTW19_18155"/>
<name>A0A5B9EC34_9BACT</name>
<protein>
    <submittedName>
        <fullName evidence="3">VCBS repeat-containing protein</fullName>
    </submittedName>
</protein>
<evidence type="ECO:0000313" key="4">
    <source>
        <dbReference type="Proteomes" id="UP000321820"/>
    </source>
</evidence>
<dbReference type="PANTHER" id="PTHR44103:SF1">
    <property type="entry name" value="PROPROTEIN CONVERTASE P"/>
    <property type="match status" value="1"/>
</dbReference>
<dbReference type="RefSeq" id="WP_147649008.1">
    <property type="nucleotide sequence ID" value="NZ_CP042806.1"/>
</dbReference>
<dbReference type="Pfam" id="PF01839">
    <property type="entry name" value="FG-GAP"/>
    <property type="match status" value="1"/>
</dbReference>
<dbReference type="EMBL" id="CP042806">
    <property type="protein sequence ID" value="QEE29738.1"/>
    <property type="molecule type" value="Genomic_DNA"/>
</dbReference>
<keyword evidence="4" id="KW-1185">Reference proteome</keyword>
<evidence type="ECO:0000313" key="3">
    <source>
        <dbReference type="EMBL" id="QEE29738.1"/>
    </source>
</evidence>